<comment type="caution">
    <text evidence="1">The sequence shown here is derived from an EMBL/GenBank/DDBJ whole genome shotgun (WGS) entry which is preliminary data.</text>
</comment>
<dbReference type="EMBL" id="MHNK01000022">
    <property type="protein sequence ID" value="OGZ42766.1"/>
    <property type="molecule type" value="Genomic_DNA"/>
</dbReference>
<gene>
    <name evidence="1" type="ORF">A2719_01985</name>
</gene>
<dbReference type="Proteomes" id="UP000177480">
    <property type="component" value="Unassembled WGS sequence"/>
</dbReference>
<evidence type="ECO:0000313" key="2">
    <source>
        <dbReference type="Proteomes" id="UP000177480"/>
    </source>
</evidence>
<organism evidence="1 2">
    <name type="scientific">Candidatus Ryanbacteria bacterium RIFCSPHIGHO2_01_FULL_45_22</name>
    <dbReference type="NCBI Taxonomy" id="1802114"/>
    <lineage>
        <taxon>Bacteria</taxon>
        <taxon>Candidatus Ryaniibacteriota</taxon>
    </lineage>
</organism>
<dbReference type="AlphaFoldDB" id="A0A1G2FXF6"/>
<evidence type="ECO:0000313" key="1">
    <source>
        <dbReference type="EMBL" id="OGZ42766.1"/>
    </source>
</evidence>
<name>A0A1G2FXF6_9BACT</name>
<protein>
    <submittedName>
        <fullName evidence="1">Uncharacterized protein</fullName>
    </submittedName>
</protein>
<reference evidence="1 2" key="1">
    <citation type="journal article" date="2016" name="Nat. Commun.">
        <title>Thousands of microbial genomes shed light on interconnected biogeochemical processes in an aquifer system.</title>
        <authorList>
            <person name="Anantharaman K."/>
            <person name="Brown C.T."/>
            <person name="Hug L.A."/>
            <person name="Sharon I."/>
            <person name="Castelle C.J."/>
            <person name="Probst A.J."/>
            <person name="Thomas B.C."/>
            <person name="Singh A."/>
            <person name="Wilkins M.J."/>
            <person name="Karaoz U."/>
            <person name="Brodie E.L."/>
            <person name="Williams K.H."/>
            <person name="Hubbard S.S."/>
            <person name="Banfield J.F."/>
        </authorList>
    </citation>
    <scope>NUCLEOTIDE SEQUENCE [LARGE SCALE GENOMIC DNA]</scope>
</reference>
<proteinExistence type="predicted"/>
<accession>A0A1G2FXF6</accession>
<sequence length="179" mass="20974">MTYVKSISALIRHNKRQTHIAVQRMQKIRSVARKEIINLSLSELKLIGIALYWAEGYKMTKKVNGREVTNHPVSFVNSDPALIALFLRFLRDICKVEENRIVASIRIYEHMNEEELLKFWHKITSVSLKKFQKTYYGVSKSSQHKRPFNRLQYGTLAIRVNDTNLFHKIMGWIEGLALQ</sequence>